<feature type="region of interest" description="Disordered" evidence="1">
    <location>
        <begin position="82"/>
        <end position="111"/>
    </location>
</feature>
<feature type="compositionally biased region" description="Polar residues" evidence="1">
    <location>
        <begin position="36"/>
        <end position="46"/>
    </location>
</feature>
<accession>A0A6J4RXL1</accession>
<gene>
    <name evidence="2" type="ORF">AVDCRST_MAG05-1502</name>
</gene>
<protein>
    <submittedName>
        <fullName evidence="2">Uncharacterized protein</fullName>
    </submittedName>
</protein>
<organism evidence="2">
    <name type="scientific">uncultured Rubrobacteraceae bacterium</name>
    <dbReference type="NCBI Taxonomy" id="349277"/>
    <lineage>
        <taxon>Bacteria</taxon>
        <taxon>Bacillati</taxon>
        <taxon>Actinomycetota</taxon>
        <taxon>Rubrobacteria</taxon>
        <taxon>Rubrobacterales</taxon>
        <taxon>Rubrobacteraceae</taxon>
        <taxon>environmental samples</taxon>
    </lineage>
</organism>
<proteinExistence type="predicted"/>
<feature type="compositionally biased region" description="Low complexity" evidence="1">
    <location>
        <begin position="24"/>
        <end position="35"/>
    </location>
</feature>
<feature type="region of interest" description="Disordered" evidence="1">
    <location>
        <begin position="1"/>
        <end position="46"/>
    </location>
</feature>
<evidence type="ECO:0000313" key="2">
    <source>
        <dbReference type="EMBL" id="CAA9484555.1"/>
    </source>
</evidence>
<reference evidence="2" key="1">
    <citation type="submission" date="2020-02" db="EMBL/GenBank/DDBJ databases">
        <authorList>
            <person name="Meier V. D."/>
        </authorList>
    </citation>
    <scope>NUCLEOTIDE SEQUENCE</scope>
    <source>
        <strain evidence="2">AVDCRST_MAG05</strain>
    </source>
</reference>
<dbReference type="AlphaFoldDB" id="A0A6J4RXL1"/>
<dbReference type="EMBL" id="CADCVM010000167">
    <property type="protein sequence ID" value="CAA9484555.1"/>
    <property type="molecule type" value="Genomic_DNA"/>
</dbReference>
<name>A0A6J4RXL1_9ACTN</name>
<sequence>MPVISCKATWRSPTRNAKPAPPRSAATTKAGAASSIDDSTVTSPTRLRTASARVVLKRRRTTLACGAKSCSSRAACRLARSALASKPHAEASSTPASRSVSSCSGSPTTSGACVARAARTNVVSRLRANRGHRNTELAQLFEHTHPETVVPHQDDVAARARMPRQARHRTDVSC</sequence>
<evidence type="ECO:0000256" key="1">
    <source>
        <dbReference type="SAM" id="MobiDB-lite"/>
    </source>
</evidence>